<feature type="compositionally biased region" description="Polar residues" evidence="1">
    <location>
        <begin position="1"/>
        <end position="11"/>
    </location>
</feature>
<evidence type="ECO:0000256" key="1">
    <source>
        <dbReference type="SAM" id="MobiDB-lite"/>
    </source>
</evidence>
<feature type="region of interest" description="Disordered" evidence="1">
    <location>
        <begin position="1"/>
        <end position="57"/>
    </location>
</feature>
<evidence type="ECO:0000313" key="2">
    <source>
        <dbReference type="EMBL" id="SAL96320.1"/>
    </source>
</evidence>
<dbReference type="STRING" id="4829.A0A168L974"/>
<dbReference type="Proteomes" id="UP000078561">
    <property type="component" value="Unassembled WGS sequence"/>
</dbReference>
<proteinExistence type="predicted"/>
<evidence type="ECO:0000313" key="3">
    <source>
        <dbReference type="Proteomes" id="UP000078561"/>
    </source>
</evidence>
<name>A0A168L974_ABSGL</name>
<accession>A0A168L974</accession>
<feature type="compositionally biased region" description="Low complexity" evidence="1">
    <location>
        <begin position="24"/>
        <end position="43"/>
    </location>
</feature>
<dbReference type="InParanoid" id="A0A168L974"/>
<dbReference type="EMBL" id="LT550921">
    <property type="protein sequence ID" value="SAL96320.1"/>
    <property type="molecule type" value="Genomic_DNA"/>
</dbReference>
<sequence>MHESISNSDHQQLPRAPESPHKYSISLSPSSTSSECLSSASNLDDTPPSRFSSTEPGLLHTPVSILETNAMSSPPFSEEVVETDDIVCEPTKLSIGTIIKREAITLHDQYKHGNPLSSRQRKIMSNGLSSIFDVVDHSYTSQRKLFTSEEWQQIIQLFQNKHRIPDTSPLNPVLSTTLKISKSNLGIKGLYIEYELRGGLSKRLFNVYLSP</sequence>
<reference evidence="2" key="1">
    <citation type="submission" date="2016-04" db="EMBL/GenBank/DDBJ databases">
        <authorList>
            <person name="Evans L.H."/>
            <person name="Alamgir A."/>
            <person name="Owens N."/>
            <person name="Weber N.D."/>
            <person name="Virtaneva K."/>
            <person name="Barbian K."/>
            <person name="Babar A."/>
            <person name="Rosenke K."/>
        </authorList>
    </citation>
    <scope>NUCLEOTIDE SEQUENCE [LARGE SCALE GENOMIC DNA]</scope>
    <source>
        <strain evidence="2">CBS 101.48</strain>
    </source>
</reference>
<protein>
    <submittedName>
        <fullName evidence="2">Uncharacterized protein</fullName>
    </submittedName>
</protein>
<dbReference type="AlphaFoldDB" id="A0A168L974"/>
<keyword evidence="3" id="KW-1185">Reference proteome</keyword>
<dbReference type="OrthoDB" id="2290419at2759"/>
<gene>
    <name evidence="2" type="primary">ABSGL_01716.1 scaffold 2091</name>
</gene>
<organism evidence="2">
    <name type="scientific">Absidia glauca</name>
    <name type="common">Pin mould</name>
    <dbReference type="NCBI Taxonomy" id="4829"/>
    <lineage>
        <taxon>Eukaryota</taxon>
        <taxon>Fungi</taxon>
        <taxon>Fungi incertae sedis</taxon>
        <taxon>Mucoromycota</taxon>
        <taxon>Mucoromycotina</taxon>
        <taxon>Mucoromycetes</taxon>
        <taxon>Mucorales</taxon>
        <taxon>Cunninghamellaceae</taxon>
        <taxon>Absidia</taxon>
    </lineage>
</organism>